<dbReference type="GO" id="GO:0032259">
    <property type="term" value="P:methylation"/>
    <property type="evidence" value="ECO:0007669"/>
    <property type="project" value="UniProtKB-KW"/>
</dbReference>
<keyword evidence="1" id="KW-0489">Methyltransferase</keyword>
<name>A0A1G2T9F8_9BACT</name>
<dbReference type="AlphaFoldDB" id="A0A1G2T9F8"/>
<dbReference type="EMBL" id="MHVL01000010">
    <property type="protein sequence ID" value="OHA93802.1"/>
    <property type="molecule type" value="Genomic_DNA"/>
</dbReference>
<evidence type="ECO:0000256" key="3">
    <source>
        <dbReference type="ARBA" id="ARBA00022691"/>
    </source>
</evidence>
<dbReference type="InterPro" id="IPR026170">
    <property type="entry name" value="FAM173A/B"/>
</dbReference>
<gene>
    <name evidence="4" type="ORF">A2W58_01425</name>
</gene>
<evidence type="ECO:0000256" key="1">
    <source>
        <dbReference type="ARBA" id="ARBA00022603"/>
    </source>
</evidence>
<dbReference type="Proteomes" id="UP000179264">
    <property type="component" value="Unassembled WGS sequence"/>
</dbReference>
<evidence type="ECO:0000313" key="4">
    <source>
        <dbReference type="EMBL" id="OHA93802.1"/>
    </source>
</evidence>
<evidence type="ECO:0000313" key="5">
    <source>
        <dbReference type="Proteomes" id="UP000179264"/>
    </source>
</evidence>
<dbReference type="SUPFAM" id="SSF53335">
    <property type="entry name" value="S-adenosyl-L-methionine-dependent methyltransferases"/>
    <property type="match status" value="1"/>
</dbReference>
<accession>A0A1G2T9F8</accession>
<evidence type="ECO:0000256" key="2">
    <source>
        <dbReference type="ARBA" id="ARBA00022679"/>
    </source>
</evidence>
<keyword evidence="3" id="KW-0949">S-adenosyl-L-methionine</keyword>
<protein>
    <recommendedName>
        <fullName evidence="6">Methyltransferase domain-containing protein</fullName>
    </recommendedName>
</protein>
<dbReference type="InterPro" id="IPR029063">
    <property type="entry name" value="SAM-dependent_MTases_sf"/>
</dbReference>
<comment type="caution">
    <text evidence="4">The sequence shown here is derived from an EMBL/GenBank/DDBJ whole genome shotgun (WGS) entry which is preliminary data.</text>
</comment>
<dbReference type="PANTHER" id="PTHR13610">
    <property type="entry name" value="METHYLTRANSFERASE DOMAIN-CONTAINING PROTEIN"/>
    <property type="match status" value="1"/>
</dbReference>
<dbReference type="Gene3D" id="3.40.50.150">
    <property type="entry name" value="Vaccinia Virus protein VP39"/>
    <property type="match status" value="1"/>
</dbReference>
<reference evidence="4 5" key="1">
    <citation type="journal article" date="2016" name="Nat. Commun.">
        <title>Thousands of microbial genomes shed light on interconnected biogeochemical processes in an aquifer system.</title>
        <authorList>
            <person name="Anantharaman K."/>
            <person name="Brown C.T."/>
            <person name="Hug L.A."/>
            <person name="Sharon I."/>
            <person name="Castelle C.J."/>
            <person name="Probst A.J."/>
            <person name="Thomas B.C."/>
            <person name="Singh A."/>
            <person name="Wilkins M.J."/>
            <person name="Karaoz U."/>
            <person name="Brodie E.L."/>
            <person name="Williams K.H."/>
            <person name="Hubbard S.S."/>
            <person name="Banfield J.F."/>
        </authorList>
    </citation>
    <scope>NUCLEOTIDE SEQUENCE [LARGE SCALE GENOMIC DNA]</scope>
</reference>
<keyword evidence="2" id="KW-0808">Transferase</keyword>
<dbReference type="PANTHER" id="PTHR13610:SF11">
    <property type="entry name" value="METHYLTRANSFERASE DOMAIN-CONTAINING PROTEIN"/>
    <property type="match status" value="1"/>
</dbReference>
<dbReference type="GO" id="GO:0016279">
    <property type="term" value="F:protein-lysine N-methyltransferase activity"/>
    <property type="evidence" value="ECO:0007669"/>
    <property type="project" value="InterPro"/>
</dbReference>
<organism evidence="4 5">
    <name type="scientific">Candidatus Zambryskibacteria bacterium RIFCSPHIGHO2_02_38_10.5</name>
    <dbReference type="NCBI Taxonomy" id="1802742"/>
    <lineage>
        <taxon>Bacteria</taxon>
        <taxon>Candidatus Zambryskiibacteriota</taxon>
    </lineage>
</organism>
<sequence>MISIFTTDAPFVPIPESICQKIIENLKLDNDSILYDLGCGDARVLREATKKYPRLKAVGVEMAFVPYLLAKFHTRNNKNIEIRRENIFTTNVSNATHVFVYLYPRAVEKLMPILEKKCRPGTRVLSCDFEDKNRRPREIISLPDNSNGRGKWLIVYVI</sequence>
<proteinExistence type="predicted"/>
<evidence type="ECO:0008006" key="6">
    <source>
        <dbReference type="Google" id="ProtNLM"/>
    </source>
</evidence>